<dbReference type="InterPro" id="IPR004242">
    <property type="entry name" value="Transposase_21"/>
</dbReference>
<reference evidence="3 4" key="1">
    <citation type="journal article" date="2018" name="Evol. Lett.">
        <title>Horizontal gene cluster transfer increased hallucinogenic mushroom diversity.</title>
        <authorList>
            <person name="Reynolds H.T."/>
            <person name="Vijayakumar V."/>
            <person name="Gluck-Thaler E."/>
            <person name="Korotkin H.B."/>
            <person name="Matheny P.B."/>
            <person name="Slot J.C."/>
        </authorList>
    </citation>
    <scope>NUCLEOTIDE SEQUENCE [LARGE SCALE GENOMIC DNA]</scope>
    <source>
        <strain evidence="3 4">2629</strain>
    </source>
</reference>
<name>A0A409W9T6_9AGAR</name>
<dbReference type="InterPro" id="IPR003034">
    <property type="entry name" value="SAP_dom"/>
</dbReference>
<proteinExistence type="predicted"/>
<evidence type="ECO:0000256" key="1">
    <source>
        <dbReference type="SAM" id="MobiDB-lite"/>
    </source>
</evidence>
<sequence length="1167" mass="132443">MASHPTTSRTKLCQCASCSLHQIFEPVTQKNIAGQWQPISEYQKHQRKEHIQESGRQRRHDITSSAQLVDKAPSNPPTKGKPKSPTGNNATNNGPNNGPLLLPDQRVGHPPGIESTPCITDLLAHRLDDIGKQIDKWRPVHQLAKGLELLFSSPPSLAALANTGNPPANPKLDLVVGSKVNLALIKEEQFVQSALQFLQADSLLATFSPPDQQRHDRFLGLVIKRRKEIATLKHSIWMKQFQDMHPWIGSRQVNTGNHLHNPYEDWHPAVLACYLTVCAVHLFLSISLSGTSTLLTSMKFILNAVNATGQKGQGFSEGIQDGIPKTAETMIRHLELEPKFRSYVVCETCFKMHQLSGDGTYPATCGHRRAPRSQPCNSTLRRLQRHGHGMSSKPIRLYLHHDLEDWVARLYARPDIEKHLDRDLRKDLPANGVMRDICDSPEIQNFLGPDGQIFLKEGREGRLIFSLNMDGFNPHKNMEAGKKASIGGIYMVCLNLPPEIRYDLQNIFLVGVIPGLHAPSKDEINHILEPLVSDLLDIWNPGFYIAATHRYPQGRPIRGAVIPLVCDLPAARQMSGCAGHASNYFCSYCLLKGAEMNTFDYVRWPKRSEDDHRKCAAQWRDAQTEEHREKLYQTNGVRWSELLRLPYWDPTRFVVIDVMHALLLGLLKRHLDPSKLSKEKLDMGRAALAKHHYNRLVDLNQSELRYLCYELNLPYGGRKSTLIGSLMRYQNSLSEGAVTNNIAPTSDEDDDSDDLRPVTILGEATLEEIRQDMAKLKLPTWVSPAPSHPGGAKSGKLTADQWKTFCTVNLVITLNRLWGKSAQPDDEQCATRKRQGEMLENFMHLVSAVKLASMRTMSPERIQQYTEHMHKYLCKLQVLYPWTSITPYQHTALHLPDFLRRFGPTHGWRCFPFERYNYILQSTLTNNRFGDLERTIFKRFCHAQNLRIIMEGCRLPQSVLPLVRQWQQQHIHAKAAVQGTLHDDFSFNSKALSAIYEPGQAKPLPTNWLSLLRQWIRFYDQECDTTGISGNAHIKDTFERVGEQFSSQPHSKNAQVYYMESNGDVCGGIINGIFTHQRTSGPIIKTDTFFILKQFKSSHSNPTAKLWDRSFQRILGRVFLNSTYEGLVIVNSQKLLYHFASYPILSQADPERPDAVELLLAVPLDKW</sequence>
<dbReference type="PANTHER" id="PTHR46579">
    <property type="entry name" value="F5/8 TYPE C DOMAIN-CONTAINING PROTEIN-RELATED"/>
    <property type="match status" value="1"/>
</dbReference>
<dbReference type="InParanoid" id="A0A409W9T6"/>
<dbReference type="STRING" id="181874.A0A409W9T6"/>
<evidence type="ECO:0000313" key="3">
    <source>
        <dbReference type="EMBL" id="PPQ75273.1"/>
    </source>
</evidence>
<evidence type="ECO:0000313" key="4">
    <source>
        <dbReference type="Proteomes" id="UP000284842"/>
    </source>
</evidence>
<dbReference type="PANTHER" id="PTHR46579:SF2">
    <property type="entry name" value="C2H2-TYPE DOMAIN-CONTAINING PROTEIN"/>
    <property type="match status" value="1"/>
</dbReference>
<gene>
    <name evidence="3" type="ORF">CVT24_007401</name>
</gene>
<feature type="region of interest" description="Disordered" evidence="1">
    <location>
        <begin position="41"/>
        <end position="109"/>
    </location>
</feature>
<organism evidence="3 4">
    <name type="scientific">Panaeolus cyanescens</name>
    <dbReference type="NCBI Taxonomy" id="181874"/>
    <lineage>
        <taxon>Eukaryota</taxon>
        <taxon>Fungi</taxon>
        <taxon>Dikarya</taxon>
        <taxon>Basidiomycota</taxon>
        <taxon>Agaricomycotina</taxon>
        <taxon>Agaricomycetes</taxon>
        <taxon>Agaricomycetidae</taxon>
        <taxon>Agaricales</taxon>
        <taxon>Agaricineae</taxon>
        <taxon>Galeropsidaceae</taxon>
        <taxon>Panaeolus</taxon>
    </lineage>
</organism>
<dbReference type="PROSITE" id="PS50800">
    <property type="entry name" value="SAP"/>
    <property type="match status" value="1"/>
</dbReference>
<dbReference type="AlphaFoldDB" id="A0A409W9T6"/>
<feature type="compositionally biased region" description="Basic and acidic residues" evidence="1">
    <location>
        <begin position="49"/>
        <end position="62"/>
    </location>
</feature>
<protein>
    <recommendedName>
        <fullName evidence="2">SAP domain-containing protein</fullName>
    </recommendedName>
</protein>
<dbReference type="OrthoDB" id="3248986at2759"/>
<dbReference type="Proteomes" id="UP000284842">
    <property type="component" value="Unassembled WGS sequence"/>
</dbReference>
<feature type="compositionally biased region" description="Low complexity" evidence="1">
    <location>
        <begin position="83"/>
        <end position="103"/>
    </location>
</feature>
<accession>A0A409W9T6</accession>
<feature type="domain" description="SAP" evidence="2">
    <location>
        <begin position="696"/>
        <end position="730"/>
    </location>
</feature>
<comment type="caution">
    <text evidence="3">The sequence shown here is derived from an EMBL/GenBank/DDBJ whole genome shotgun (WGS) entry which is preliminary data.</text>
</comment>
<evidence type="ECO:0000259" key="2">
    <source>
        <dbReference type="PROSITE" id="PS50800"/>
    </source>
</evidence>
<keyword evidence="4" id="KW-1185">Reference proteome</keyword>
<dbReference type="EMBL" id="NHTK01005687">
    <property type="protein sequence ID" value="PPQ75273.1"/>
    <property type="molecule type" value="Genomic_DNA"/>
</dbReference>
<dbReference type="Pfam" id="PF02992">
    <property type="entry name" value="Transposase_21"/>
    <property type="match status" value="1"/>
</dbReference>